<dbReference type="PIRSF" id="PIRSF018505">
    <property type="entry name" value="Prpndl_dhdrts_sm"/>
    <property type="match status" value="1"/>
</dbReference>
<accession>A0A5P3XED5</accession>
<dbReference type="RefSeq" id="WP_150886512.1">
    <property type="nucleotide sequence ID" value="NZ_CP032452.1"/>
</dbReference>
<organism evidence="1 2">
    <name type="scientific">Paraclostridium bifermentans</name>
    <name type="common">Clostridium bifermentans</name>
    <dbReference type="NCBI Taxonomy" id="1490"/>
    <lineage>
        <taxon>Bacteria</taxon>
        <taxon>Bacillati</taxon>
        <taxon>Bacillota</taxon>
        <taxon>Clostridia</taxon>
        <taxon>Peptostreptococcales</taxon>
        <taxon>Peptostreptococcaceae</taxon>
        <taxon>Paraclostridium</taxon>
    </lineage>
</organism>
<dbReference type="AlphaFoldDB" id="A0A5P3XED5"/>
<dbReference type="EMBL" id="CP032452">
    <property type="protein sequence ID" value="QEZ68865.1"/>
    <property type="molecule type" value="Genomic_DNA"/>
</dbReference>
<evidence type="ECO:0000313" key="2">
    <source>
        <dbReference type="Proteomes" id="UP000326961"/>
    </source>
</evidence>
<dbReference type="Pfam" id="PF02287">
    <property type="entry name" value="Dehydratase_SU"/>
    <property type="match status" value="1"/>
</dbReference>
<reference evidence="1 2" key="1">
    <citation type="submission" date="2018-09" db="EMBL/GenBank/DDBJ databases">
        <title>A clostridial neurotoxin that targets Anopheles mosquitoes.</title>
        <authorList>
            <person name="Contreras E."/>
            <person name="Masuyer G."/>
            <person name="Qureshi N."/>
            <person name="Chawla S."/>
            <person name="Lim H.L."/>
            <person name="Chen J."/>
            <person name="Stenmark P."/>
            <person name="Gill S."/>
        </authorList>
    </citation>
    <scope>NUCLEOTIDE SEQUENCE [LARGE SCALE GENOMIC DNA]</scope>
    <source>
        <strain evidence="1 2">Cbm</strain>
    </source>
</reference>
<gene>
    <name evidence="1" type="primary">pduE</name>
    <name evidence="1" type="ORF">D4A35_07925</name>
</gene>
<dbReference type="InterPro" id="IPR003207">
    <property type="entry name" value="Ppandiol/glycerol_DeHydtase_su"/>
</dbReference>
<sequence length="140" mass="16289">MEQKRMNSYDYPLAKKRADVIKTPTGKGLQEITLENVLNGEIKPEDVRISPETLEMQAQIAEDMNRDAIARNFRRAAELINFPDDRIIEIYNALRPYRSTKEELLAIADEVENVYGAKVNAEFIREASEVYEERKKLRQE</sequence>
<dbReference type="InterPro" id="IPR036091">
    <property type="entry name" value="Prodiol/glycerol_DeHase__sf_su"/>
</dbReference>
<evidence type="ECO:0000313" key="1">
    <source>
        <dbReference type="EMBL" id="QEZ68865.1"/>
    </source>
</evidence>
<dbReference type="SUPFAM" id="SSF47148">
    <property type="entry name" value="Diol dehydratase, gamma subunit"/>
    <property type="match status" value="1"/>
</dbReference>
<name>A0A5P3XED5_PARBF</name>
<protein>
    <submittedName>
        <fullName evidence="1">Diol dehydratase small subunit</fullName>
    </submittedName>
</protein>
<dbReference type="Proteomes" id="UP000326961">
    <property type="component" value="Chromosome"/>
</dbReference>
<dbReference type="NCBIfam" id="NF011972">
    <property type="entry name" value="PRK15443.1-3"/>
    <property type="match status" value="1"/>
</dbReference>
<proteinExistence type="predicted"/>
<dbReference type="Gene3D" id="1.10.1510.20">
    <property type="entry name" value="Propanediol/glycerol dehydratase, small subunit"/>
    <property type="match status" value="1"/>
</dbReference>